<keyword evidence="3" id="KW-1185">Reference proteome</keyword>
<dbReference type="STRING" id="1027249.SAMN05216179_0934"/>
<reference evidence="2 3" key="1">
    <citation type="submission" date="2016-11" db="EMBL/GenBank/DDBJ databases">
        <authorList>
            <person name="Jaros S."/>
            <person name="Januszkiewicz K."/>
            <person name="Wedrychowicz H."/>
        </authorList>
    </citation>
    <scope>NUCLEOTIDE SEQUENCE [LARGE SCALE GENOMIC DNA]</scope>
    <source>
        <strain evidence="2 3">CGMCC 1.10681</strain>
    </source>
</reference>
<sequence>MKRWYKKKRYWAILLILIYASVIAYQQFKPLPDNISYRGDWHEVGNNEIEFLYDLTYQKDGSEKYDQQIFDEVYQTIEEAEQFLVLDFFMMNESSSSSRNFPEISETLSQKLIKQKEKFPEIKIVFITDRINTTYSSHSAQHIEPLEKAGIEVIYTDLERLRDPNPLYSGIWRMALQWFGQKGEGWLANPFGSELPDVTARSYLELLNIKANHRKVVVSENNGLVLSANPHDASGFHSNIGFKVKGNILKDFIESEKAVASFSGGNLDAFPTQKQLNDINSESQETSEKTTKIQLVTEQQIQQSATESIDTARKDDEIWLGMFYLADRDIVDALKEAADRDVQIHIILDPNQNAFGSQKLGLPNIPVASELVAEDRKNLTVKWYNTNKEQYHSKILFVKRKDSSKIVAGSGNYTSRNIDNYNLETNLYVTALNDAQIIKDVEDYFHRIWNNEDGIYTDDYDKYADSLPFLKRVGYTLQKITMFTTY</sequence>
<dbReference type="InterPro" id="IPR025202">
    <property type="entry name" value="PLD-like_dom"/>
</dbReference>
<accession>A0A1M7L4H0</accession>
<protein>
    <submittedName>
        <fullName evidence="2">PLD-like domain-containing protein</fullName>
    </submittedName>
</protein>
<dbReference type="GO" id="GO:0006793">
    <property type="term" value="P:phosphorus metabolic process"/>
    <property type="evidence" value="ECO:0007669"/>
    <property type="project" value="UniProtKB-ARBA"/>
</dbReference>
<evidence type="ECO:0000313" key="3">
    <source>
        <dbReference type="Proteomes" id="UP000184184"/>
    </source>
</evidence>
<dbReference type="CDD" id="cd09130">
    <property type="entry name" value="PLDc_unchar2_2"/>
    <property type="match status" value="1"/>
</dbReference>
<proteinExistence type="predicted"/>
<dbReference type="RefSeq" id="WP_073200074.1">
    <property type="nucleotide sequence ID" value="NZ_FRCZ01000001.1"/>
</dbReference>
<dbReference type="PANTHER" id="PTHR21248">
    <property type="entry name" value="CARDIOLIPIN SYNTHASE"/>
    <property type="match status" value="1"/>
</dbReference>
<dbReference type="Pfam" id="PF13091">
    <property type="entry name" value="PLDc_2"/>
    <property type="match status" value="1"/>
</dbReference>
<dbReference type="Gene3D" id="3.30.870.10">
    <property type="entry name" value="Endonuclease Chain A"/>
    <property type="match status" value="2"/>
</dbReference>
<dbReference type="SUPFAM" id="SSF56024">
    <property type="entry name" value="Phospholipase D/nuclease"/>
    <property type="match status" value="2"/>
</dbReference>
<dbReference type="AlphaFoldDB" id="A0A1M7L4H0"/>
<dbReference type="PANTHER" id="PTHR21248:SF22">
    <property type="entry name" value="PHOSPHOLIPASE D"/>
    <property type="match status" value="1"/>
</dbReference>
<name>A0A1M7L4H0_9BACI</name>
<feature type="domain" description="Phospholipase D-like" evidence="1">
    <location>
        <begin position="308"/>
        <end position="449"/>
    </location>
</feature>
<evidence type="ECO:0000313" key="2">
    <source>
        <dbReference type="EMBL" id="SHM72781.1"/>
    </source>
</evidence>
<gene>
    <name evidence="2" type="ORF">SAMN05216179_0934</name>
</gene>
<dbReference type="CDD" id="cd09129">
    <property type="entry name" value="PLDc_unchar2_1"/>
    <property type="match status" value="1"/>
</dbReference>
<dbReference type="OrthoDB" id="92272at2"/>
<dbReference type="EMBL" id="FRCZ01000001">
    <property type="protein sequence ID" value="SHM72781.1"/>
    <property type="molecule type" value="Genomic_DNA"/>
</dbReference>
<evidence type="ECO:0000259" key="1">
    <source>
        <dbReference type="Pfam" id="PF13091"/>
    </source>
</evidence>
<organism evidence="2 3">
    <name type="scientific">Gracilibacillus kekensis</name>
    <dbReference type="NCBI Taxonomy" id="1027249"/>
    <lineage>
        <taxon>Bacteria</taxon>
        <taxon>Bacillati</taxon>
        <taxon>Bacillota</taxon>
        <taxon>Bacilli</taxon>
        <taxon>Bacillales</taxon>
        <taxon>Bacillaceae</taxon>
        <taxon>Gracilibacillus</taxon>
    </lineage>
</organism>
<dbReference type="Proteomes" id="UP000184184">
    <property type="component" value="Unassembled WGS sequence"/>
</dbReference>